<organism evidence="1 2">
    <name type="scientific">Bergeyella porcorum</name>
    <dbReference type="NCBI Taxonomy" id="1735111"/>
    <lineage>
        <taxon>Bacteria</taxon>
        <taxon>Pseudomonadati</taxon>
        <taxon>Bacteroidota</taxon>
        <taxon>Flavobacteriia</taxon>
        <taxon>Flavobacteriales</taxon>
        <taxon>Weeksellaceae</taxon>
        <taxon>Bergeyella</taxon>
    </lineage>
</organism>
<reference evidence="1" key="1">
    <citation type="submission" date="2023-10" db="EMBL/GenBank/DDBJ databases">
        <title>Characterization and whole genome sequencing of a novel strain of Bergeyella porcorum QD2021 isolated from pig.</title>
        <authorList>
            <person name="Liu G."/>
            <person name="Chen C."/>
            <person name="Han X."/>
        </authorList>
    </citation>
    <scope>NUCLEOTIDE SEQUENCE</scope>
    <source>
        <strain evidence="1">QD2021</strain>
    </source>
</reference>
<sequence length="92" mass="10318">MEVSKITVRKFPNGDKTSEYPAGIFLCSESLAGVPLMSFQAAGRFRKFPQVSFFAARALREFRRCLSERREGFGGFRKGFTESFATFCVLSG</sequence>
<evidence type="ECO:0000313" key="2">
    <source>
        <dbReference type="Proteomes" id="UP001432059"/>
    </source>
</evidence>
<accession>A0AAU0F0I1</accession>
<keyword evidence="2" id="KW-1185">Reference proteome</keyword>
<proteinExistence type="predicted"/>
<dbReference type="EMBL" id="CP136426">
    <property type="protein sequence ID" value="WOC50908.1"/>
    <property type="molecule type" value="Genomic_DNA"/>
</dbReference>
<protein>
    <submittedName>
        <fullName evidence="1">Uncharacterized protein</fullName>
    </submittedName>
</protein>
<evidence type="ECO:0000313" key="1">
    <source>
        <dbReference type="EMBL" id="WOC50908.1"/>
    </source>
</evidence>
<dbReference type="Proteomes" id="UP001432059">
    <property type="component" value="Chromosome"/>
</dbReference>
<gene>
    <name evidence="1" type="ORF">BPO_0261</name>
</gene>
<name>A0AAU0F0I1_9FLAO</name>
<dbReference type="KEGG" id="bpor:BPO_0261"/>
<dbReference type="AlphaFoldDB" id="A0AAU0F0I1"/>